<keyword evidence="2" id="KW-1185">Reference proteome</keyword>
<organism evidence="1 2">
    <name type="scientific">Scytalidium lignicola</name>
    <name type="common">Hyphomycete</name>
    <dbReference type="NCBI Taxonomy" id="5539"/>
    <lineage>
        <taxon>Eukaryota</taxon>
        <taxon>Fungi</taxon>
        <taxon>Dikarya</taxon>
        <taxon>Ascomycota</taxon>
        <taxon>Pezizomycotina</taxon>
        <taxon>Leotiomycetes</taxon>
        <taxon>Leotiomycetes incertae sedis</taxon>
        <taxon>Scytalidium</taxon>
    </lineage>
</organism>
<dbReference type="Proteomes" id="UP000258309">
    <property type="component" value="Unassembled WGS sequence"/>
</dbReference>
<feature type="non-terminal residue" evidence="1">
    <location>
        <position position="1"/>
    </location>
</feature>
<accession>A0A3E2GSZ9</accession>
<dbReference type="AlphaFoldDB" id="A0A3E2GSZ9"/>
<protein>
    <submittedName>
        <fullName evidence="1">Uncharacterized protein</fullName>
    </submittedName>
</protein>
<feature type="non-terminal residue" evidence="1">
    <location>
        <position position="287"/>
    </location>
</feature>
<comment type="caution">
    <text evidence="1">The sequence shown here is derived from an EMBL/GenBank/DDBJ whole genome shotgun (WGS) entry which is preliminary data.</text>
</comment>
<name>A0A3E2GSZ9_SCYLI</name>
<proteinExistence type="predicted"/>
<dbReference type="OrthoDB" id="5343383at2759"/>
<sequence length="287" mass="33724">MIPQTPNPTPPPSPKFYNIRTSYNEYEIVGLITELFELLLKLAYFSNDQVTWPPQEGHKINETLCKELHLEPAVISLMKKIPYVDERVELFPRSFPYSFLDDDNIIASRDPERIPPHEDQESDFRVNNLLPHDIALSYHWREEGLALALDTSENTIRLIPWEIWGDDLVGLGLERPEDPTHYRNLPAQHAPSYFRSLIERIKSLELIPAGSGQFGREYHDSTDHKVRNEVKTLLTDIYGWPDDFRQDAWFHDVEEVWDYVIRKALRVKEEKARERRSNVHVLNRSKI</sequence>
<evidence type="ECO:0000313" key="2">
    <source>
        <dbReference type="Proteomes" id="UP000258309"/>
    </source>
</evidence>
<dbReference type="EMBL" id="NCSJ02000575">
    <property type="protein sequence ID" value="RFU23863.1"/>
    <property type="molecule type" value="Genomic_DNA"/>
</dbReference>
<evidence type="ECO:0000313" key="1">
    <source>
        <dbReference type="EMBL" id="RFU23863.1"/>
    </source>
</evidence>
<reference evidence="1 2" key="1">
    <citation type="submission" date="2018-05" db="EMBL/GenBank/DDBJ databases">
        <title>Draft genome sequence of Scytalidium lignicola DSM 105466, a ubiquitous saprotrophic fungus.</title>
        <authorList>
            <person name="Buettner E."/>
            <person name="Gebauer A.M."/>
            <person name="Hofrichter M."/>
            <person name="Liers C."/>
            <person name="Kellner H."/>
        </authorList>
    </citation>
    <scope>NUCLEOTIDE SEQUENCE [LARGE SCALE GENOMIC DNA]</scope>
    <source>
        <strain evidence="1 2">DSM 105466</strain>
    </source>
</reference>
<dbReference type="OMA" id="WARDSEQ"/>
<gene>
    <name evidence="1" type="ORF">B7463_g12477</name>
</gene>